<keyword evidence="6" id="KW-0539">Nucleus</keyword>
<name>A0A8S1DQI8_9INSE</name>
<dbReference type="GO" id="GO:0000122">
    <property type="term" value="P:negative regulation of transcription by RNA polymerase II"/>
    <property type="evidence" value="ECO:0007669"/>
    <property type="project" value="TreeGrafter"/>
</dbReference>
<feature type="region of interest" description="Disordered" evidence="7">
    <location>
        <begin position="394"/>
        <end position="520"/>
    </location>
</feature>
<evidence type="ECO:0000256" key="3">
    <source>
        <dbReference type="ARBA" id="ARBA00022491"/>
    </source>
</evidence>
<sequence>MATPVKPNVPAAAAARPEETKVAPKPLETTPASSVSCVRPAGQTKLVAAAPGLASGGVQPGKTISTARIVTHPHPAATTLTLIGSGPTTGLIRPVATAAVTSFHISKAVTVAPSSRSVVTGPIVTGFTPGPLITATAIPTQPARVRAPSGVQVTAGANWISKGPSGTPIAQQARITTYPLGQAAIRPTGSRPLVATLAKQDLSTIRTLTQVDKTKARPTAISGVTASTLPLTKATEVAHLAPVVVTTAKTVVATSLPKGPTTGPAIQIAHLTNIKGATGAARTPINTFTPTPTQVKVLGPADSTLSNTAPATVISSGSLLIHNTITGERTTTGPNYTLPASYFYEPGQQLVTPGQASRIVMTPVTTTTALPIKFEEKKTVPSAPMLTEVCAPVKTETQDEPSEESGATTPLGSPTKLCASPRPSILRKRDHEGSPVKNLKSAVQALNSPPASPLHHSKPESDDGKDNSSGGSSTISATSSPDAPEPVSPRKKPRKQQLTGNELQEVVSPEEREEKKPKAIGVRRRSAILLPNYRTNTKLCHNHFRRPTDVRVREERRPTVAELSSQRGVTQKARGWKLYHLSTQMEIMSERESEILGRLSSMLDAVEGCSVSSVDTGRTSEMIKTNMQRSKVVRGQLEDSRNQLLKLLDHSSPVLDIIKRHANRRQAKKTKY</sequence>
<evidence type="ECO:0000259" key="8">
    <source>
        <dbReference type="Pfam" id="PF16014"/>
    </source>
</evidence>
<dbReference type="InterPro" id="IPR031963">
    <property type="entry name" value="SAP130_C"/>
</dbReference>
<protein>
    <recommendedName>
        <fullName evidence="8">Histone deacetylase complex subunit SAP130 C-terminal domain-containing protein</fullName>
    </recommendedName>
</protein>
<evidence type="ECO:0000256" key="4">
    <source>
        <dbReference type="ARBA" id="ARBA00023015"/>
    </source>
</evidence>
<dbReference type="PANTHER" id="PTHR13497:SF3">
    <property type="entry name" value="HISTONE DEACETYLASE COMPLEX SUBUNIT SAP130"/>
    <property type="match status" value="1"/>
</dbReference>
<dbReference type="PANTHER" id="PTHR13497">
    <property type="entry name" value="HISTONE DEACETYLASE COMPLEX SUBUNIT SAP130"/>
    <property type="match status" value="1"/>
</dbReference>
<keyword evidence="3" id="KW-0678">Repressor</keyword>
<dbReference type="Pfam" id="PF16014">
    <property type="entry name" value="SAP130_C"/>
    <property type="match status" value="1"/>
</dbReference>
<evidence type="ECO:0000313" key="10">
    <source>
        <dbReference type="Proteomes" id="UP000494165"/>
    </source>
</evidence>
<accession>A0A8S1DQI8</accession>
<feature type="region of interest" description="Disordered" evidence="7">
    <location>
        <begin position="1"/>
        <end position="35"/>
    </location>
</feature>
<dbReference type="OrthoDB" id="10048604at2759"/>
<proteinExistence type="inferred from homology"/>
<reference evidence="9 10" key="1">
    <citation type="submission" date="2020-04" db="EMBL/GenBank/DDBJ databases">
        <authorList>
            <person name="Alioto T."/>
            <person name="Alioto T."/>
            <person name="Gomez Garrido J."/>
        </authorList>
    </citation>
    <scope>NUCLEOTIDE SEQUENCE [LARGE SCALE GENOMIC DNA]</scope>
</reference>
<feature type="compositionally biased region" description="Low complexity" evidence="7">
    <location>
        <begin position="1"/>
        <end position="15"/>
    </location>
</feature>
<comment type="similarity">
    <text evidence="2">Belongs to the SAP130 family.</text>
</comment>
<feature type="compositionally biased region" description="Low complexity" evidence="7">
    <location>
        <begin position="467"/>
        <end position="480"/>
    </location>
</feature>
<dbReference type="GO" id="GO:0070822">
    <property type="term" value="C:Sin3-type complex"/>
    <property type="evidence" value="ECO:0007669"/>
    <property type="project" value="TreeGrafter"/>
</dbReference>
<evidence type="ECO:0000256" key="7">
    <source>
        <dbReference type="SAM" id="MobiDB-lite"/>
    </source>
</evidence>
<keyword evidence="4" id="KW-0805">Transcription regulation</keyword>
<dbReference type="InterPro" id="IPR024137">
    <property type="entry name" value="His_deAcase_cplx_SAP130"/>
</dbReference>
<dbReference type="AlphaFoldDB" id="A0A8S1DQI8"/>
<evidence type="ECO:0000256" key="6">
    <source>
        <dbReference type="ARBA" id="ARBA00023242"/>
    </source>
</evidence>
<gene>
    <name evidence="9" type="ORF">CLODIP_2_CD02146</name>
</gene>
<organism evidence="9 10">
    <name type="scientific">Cloeon dipterum</name>
    <dbReference type="NCBI Taxonomy" id="197152"/>
    <lineage>
        <taxon>Eukaryota</taxon>
        <taxon>Metazoa</taxon>
        <taxon>Ecdysozoa</taxon>
        <taxon>Arthropoda</taxon>
        <taxon>Hexapoda</taxon>
        <taxon>Insecta</taxon>
        <taxon>Pterygota</taxon>
        <taxon>Palaeoptera</taxon>
        <taxon>Ephemeroptera</taxon>
        <taxon>Pisciforma</taxon>
        <taxon>Baetidae</taxon>
        <taxon>Cloeon</taxon>
    </lineage>
</organism>
<evidence type="ECO:0000256" key="5">
    <source>
        <dbReference type="ARBA" id="ARBA00023163"/>
    </source>
</evidence>
<comment type="subcellular location">
    <subcellularLocation>
        <location evidence="1">Nucleus</location>
    </subcellularLocation>
</comment>
<evidence type="ECO:0000256" key="2">
    <source>
        <dbReference type="ARBA" id="ARBA00007859"/>
    </source>
</evidence>
<evidence type="ECO:0000256" key="1">
    <source>
        <dbReference type="ARBA" id="ARBA00004123"/>
    </source>
</evidence>
<keyword evidence="10" id="KW-1185">Reference proteome</keyword>
<feature type="domain" description="Histone deacetylase complex subunit SAP130 C-terminal" evidence="8">
    <location>
        <begin position="517"/>
        <end position="657"/>
    </location>
</feature>
<feature type="compositionally biased region" description="Basic and acidic residues" evidence="7">
    <location>
        <begin position="457"/>
        <end position="466"/>
    </location>
</feature>
<comment type="caution">
    <text evidence="9">The sequence shown here is derived from an EMBL/GenBank/DDBJ whole genome shotgun (WGS) entry which is preliminary data.</text>
</comment>
<evidence type="ECO:0000313" key="9">
    <source>
        <dbReference type="EMBL" id="CAB3384417.1"/>
    </source>
</evidence>
<keyword evidence="5" id="KW-0804">Transcription</keyword>
<dbReference type="Proteomes" id="UP000494165">
    <property type="component" value="Unassembled WGS sequence"/>
</dbReference>
<dbReference type="EMBL" id="CADEPI010000349">
    <property type="protein sequence ID" value="CAB3384417.1"/>
    <property type="molecule type" value="Genomic_DNA"/>
</dbReference>